<dbReference type="Proteomes" id="UP001589810">
    <property type="component" value="Unassembled WGS sequence"/>
</dbReference>
<sequence>MSRSELAAQQASLLRALLADGPAPSGFDSGRLRAQADALLSKRRRVIWHLRPDLADALGDRFGPLFAEFALGHPKTVEVRMRDDAERFRLWLVAQGHLAPPRRSWWRR</sequence>
<accession>A0ABV6N0B5</accession>
<comment type="caution">
    <text evidence="2">The sequence shown here is derived from an EMBL/GenBank/DDBJ whole genome shotgun (WGS) entry which is preliminary data.</text>
</comment>
<dbReference type="EMBL" id="JBHLUD010000009">
    <property type="protein sequence ID" value="MFC0545486.1"/>
    <property type="molecule type" value="Genomic_DNA"/>
</dbReference>
<protein>
    <recommendedName>
        <fullName evidence="1">SCO6045-like C-terminal domain-containing protein</fullName>
    </recommendedName>
</protein>
<evidence type="ECO:0000313" key="2">
    <source>
        <dbReference type="EMBL" id="MFC0545486.1"/>
    </source>
</evidence>
<feature type="domain" description="SCO6045-like C-terminal" evidence="1">
    <location>
        <begin position="7"/>
        <end position="93"/>
    </location>
</feature>
<gene>
    <name evidence="2" type="ORF">ACFFH7_28515</name>
</gene>
<dbReference type="Pfam" id="PF26136">
    <property type="entry name" value="SCO6045_C"/>
    <property type="match status" value="1"/>
</dbReference>
<proteinExistence type="predicted"/>
<reference evidence="2 3" key="1">
    <citation type="submission" date="2024-09" db="EMBL/GenBank/DDBJ databases">
        <authorList>
            <person name="Sun Q."/>
            <person name="Mori K."/>
        </authorList>
    </citation>
    <scope>NUCLEOTIDE SEQUENCE [LARGE SCALE GENOMIC DNA]</scope>
    <source>
        <strain evidence="2 3">TBRC 1432</strain>
    </source>
</reference>
<keyword evidence="3" id="KW-1185">Reference proteome</keyword>
<evidence type="ECO:0000313" key="3">
    <source>
        <dbReference type="Proteomes" id="UP001589810"/>
    </source>
</evidence>
<organism evidence="2 3">
    <name type="scientific">Kutzneria chonburiensis</name>
    <dbReference type="NCBI Taxonomy" id="1483604"/>
    <lineage>
        <taxon>Bacteria</taxon>
        <taxon>Bacillati</taxon>
        <taxon>Actinomycetota</taxon>
        <taxon>Actinomycetes</taxon>
        <taxon>Pseudonocardiales</taxon>
        <taxon>Pseudonocardiaceae</taxon>
        <taxon>Kutzneria</taxon>
    </lineage>
</organism>
<evidence type="ECO:0000259" key="1">
    <source>
        <dbReference type="Pfam" id="PF26136"/>
    </source>
</evidence>
<name>A0ABV6N0B5_9PSEU</name>
<dbReference type="InterPro" id="IPR058711">
    <property type="entry name" value="SCO6045-like_C"/>
</dbReference>
<dbReference type="RefSeq" id="WP_273934474.1">
    <property type="nucleotide sequence ID" value="NZ_CP097263.1"/>
</dbReference>